<evidence type="ECO:0000313" key="1">
    <source>
        <dbReference type="EMBL" id="KKL97177.1"/>
    </source>
</evidence>
<proteinExistence type="predicted"/>
<protein>
    <recommendedName>
        <fullName evidence="2">Phage portal protein</fullName>
    </recommendedName>
</protein>
<evidence type="ECO:0008006" key="2">
    <source>
        <dbReference type="Google" id="ProtNLM"/>
    </source>
</evidence>
<accession>A0A0F9JDS0</accession>
<dbReference type="Pfam" id="PF04860">
    <property type="entry name" value="Phage_portal"/>
    <property type="match status" value="1"/>
</dbReference>
<gene>
    <name evidence="1" type="ORF">LCGC14_1837090</name>
</gene>
<dbReference type="AlphaFoldDB" id="A0A0F9JDS0"/>
<sequence>MKEVFKKQNAESAGVNQRASTQLIRARVFEVGKKQSTSVVDVVKQAGSDAEPGKPKGLPEDPWEALTLEGRVIEPPFDMLTLAMLPEHNTELTPCVEAMEQNIDGFGHRLVPRLKVDGKTDKALVTAIKTEKVRLDNFFAYASIDESFPALRKKLRKDLETTGNGYLEVLRNAAGKIQGFTHMPSYQIRLAKSEDDPYKVEIPVLELQINDSVKIVSMPVWKRHRLFVQSRILQRRNLSYLSGYKMRWFKEFGDPRVYDYESGNPVPDDKLSDFPEEKRANEIVHFKLYSPRSPYGLPRFIGNLLSIYGDRAAAEINYVTIRNNNMPNMIIAISNGQLSEGSAARVAEYIESQVQDTDNYSKILLLEAESKYEGDEGGQAKMDITPLLREQHRDSLFQGYGSNNRELGRRAFRLPPIFVGSTQDYTRSTSETSRRLADEQIFAPERDEFDNWVNLRLFPAMYVIYHRYKSNSPNTTDNTELVKILAGAEKTGGMTPRIARMLLEDVLSIELPGFPTGFDPDVPFSMTMAEAVKNQADPTEPGQQVTALKQDGGQVLDMIEKLTGANRVIGGGDDELVERLLRVQQRLEEKWREVADTPHEHDRQGEE</sequence>
<name>A0A0F9JDS0_9ZZZZ</name>
<reference evidence="1" key="1">
    <citation type="journal article" date="2015" name="Nature">
        <title>Complex archaea that bridge the gap between prokaryotes and eukaryotes.</title>
        <authorList>
            <person name="Spang A."/>
            <person name="Saw J.H."/>
            <person name="Jorgensen S.L."/>
            <person name="Zaremba-Niedzwiedzka K."/>
            <person name="Martijn J."/>
            <person name="Lind A.E."/>
            <person name="van Eijk R."/>
            <person name="Schleper C."/>
            <person name="Guy L."/>
            <person name="Ettema T.J."/>
        </authorList>
    </citation>
    <scope>NUCLEOTIDE SEQUENCE</scope>
</reference>
<organism evidence="1">
    <name type="scientific">marine sediment metagenome</name>
    <dbReference type="NCBI Taxonomy" id="412755"/>
    <lineage>
        <taxon>unclassified sequences</taxon>
        <taxon>metagenomes</taxon>
        <taxon>ecological metagenomes</taxon>
    </lineage>
</organism>
<dbReference type="InterPro" id="IPR006944">
    <property type="entry name" value="Phage/GTA_portal"/>
</dbReference>
<comment type="caution">
    <text evidence="1">The sequence shown here is derived from an EMBL/GenBank/DDBJ whole genome shotgun (WGS) entry which is preliminary data.</text>
</comment>
<dbReference type="EMBL" id="LAZR01018230">
    <property type="protein sequence ID" value="KKL97177.1"/>
    <property type="molecule type" value="Genomic_DNA"/>
</dbReference>